<dbReference type="InterPro" id="IPR044492">
    <property type="entry name" value="P_typ_ATPase_HD_dom"/>
</dbReference>
<dbReference type="NCBIfam" id="TIGR01525">
    <property type="entry name" value="ATPase-IB_hvy"/>
    <property type="match status" value="1"/>
</dbReference>
<keyword evidence="6 17" id="KW-0812">Transmembrane</keyword>
<dbReference type="EMBL" id="FQXP01000005">
    <property type="protein sequence ID" value="SHH82886.1"/>
    <property type="molecule type" value="Genomic_DNA"/>
</dbReference>
<evidence type="ECO:0000256" key="13">
    <source>
        <dbReference type="ARBA" id="ARBA00022989"/>
    </source>
</evidence>
<dbReference type="FunFam" id="2.70.150.10:FF:000002">
    <property type="entry name" value="Copper-transporting ATPase 1, putative"/>
    <property type="match status" value="1"/>
</dbReference>
<dbReference type="SUPFAM" id="SSF55008">
    <property type="entry name" value="HMA, heavy metal-associated domain"/>
    <property type="match status" value="1"/>
</dbReference>
<dbReference type="InterPro" id="IPR001757">
    <property type="entry name" value="P_typ_ATPase"/>
</dbReference>
<dbReference type="InterPro" id="IPR006121">
    <property type="entry name" value="HMA_dom"/>
</dbReference>
<dbReference type="SFLD" id="SFLDS00003">
    <property type="entry name" value="Haloacid_Dehalogenase"/>
    <property type="match status" value="1"/>
</dbReference>
<dbReference type="Gene3D" id="2.70.150.10">
    <property type="entry name" value="Calcium-transporting ATPase, cytoplasmic transduction domain A"/>
    <property type="match status" value="1"/>
</dbReference>
<dbReference type="InterPro" id="IPR018303">
    <property type="entry name" value="ATPase_P-typ_P_site"/>
</dbReference>
<keyword evidence="4" id="KW-0104">Cadmium</keyword>
<evidence type="ECO:0000256" key="16">
    <source>
        <dbReference type="ARBA" id="ARBA00049338"/>
    </source>
</evidence>
<accession>A0A1M5W5W6</accession>
<dbReference type="GO" id="GO:0046872">
    <property type="term" value="F:metal ion binding"/>
    <property type="evidence" value="ECO:0007669"/>
    <property type="project" value="UniProtKB-KW"/>
</dbReference>
<feature type="transmembrane region" description="Helical" evidence="17">
    <location>
        <begin position="739"/>
        <end position="757"/>
    </location>
</feature>
<comment type="similarity">
    <text evidence="2 17">Belongs to the cation transport ATPase (P-type) (TC 3.A.3) family. Type IB subfamily.</text>
</comment>
<dbReference type="PROSITE" id="PS00154">
    <property type="entry name" value="ATPASE_E1_E2"/>
    <property type="match status" value="1"/>
</dbReference>
<dbReference type="OrthoDB" id="9760364at2"/>
<dbReference type="InterPro" id="IPR036412">
    <property type="entry name" value="HAD-like_sf"/>
</dbReference>
<evidence type="ECO:0000256" key="7">
    <source>
        <dbReference type="ARBA" id="ARBA00022723"/>
    </source>
</evidence>
<dbReference type="InterPro" id="IPR008250">
    <property type="entry name" value="ATPase_P-typ_transduc_dom_A_sf"/>
</dbReference>
<evidence type="ECO:0000256" key="1">
    <source>
        <dbReference type="ARBA" id="ARBA00004651"/>
    </source>
</evidence>
<evidence type="ECO:0000313" key="21">
    <source>
        <dbReference type="Proteomes" id="UP000184526"/>
    </source>
</evidence>
<evidence type="ECO:0000256" key="4">
    <source>
        <dbReference type="ARBA" id="ARBA00022539"/>
    </source>
</evidence>
<dbReference type="Gene3D" id="3.30.70.100">
    <property type="match status" value="1"/>
</dbReference>
<keyword evidence="9" id="KW-0862">Zinc</keyword>
<keyword evidence="10 17" id="KW-0067">ATP-binding</keyword>
<keyword evidence="8 17" id="KW-0547">Nucleotide-binding</keyword>
<dbReference type="InterPro" id="IPR051014">
    <property type="entry name" value="Cation_Transport_ATPase_IB"/>
</dbReference>
<evidence type="ECO:0000256" key="11">
    <source>
        <dbReference type="ARBA" id="ARBA00022842"/>
    </source>
</evidence>
<keyword evidence="13 17" id="KW-1133">Transmembrane helix</keyword>
<feature type="domain" description="HMA" evidence="19">
    <location>
        <begin position="84"/>
        <end position="153"/>
    </location>
</feature>
<dbReference type="CDD" id="cd00371">
    <property type="entry name" value="HMA"/>
    <property type="match status" value="1"/>
</dbReference>
<dbReference type="InterPro" id="IPR023214">
    <property type="entry name" value="HAD_sf"/>
</dbReference>
<keyword evidence="7 17" id="KW-0479">Metal-binding</keyword>
<dbReference type="GO" id="GO:0005886">
    <property type="term" value="C:plasma membrane"/>
    <property type="evidence" value="ECO:0007669"/>
    <property type="project" value="UniProtKB-SubCell"/>
</dbReference>
<dbReference type="Gene3D" id="3.40.1110.10">
    <property type="entry name" value="Calcium-transporting ATPase, cytoplasmic domain N"/>
    <property type="match status" value="1"/>
</dbReference>
<evidence type="ECO:0000256" key="14">
    <source>
        <dbReference type="ARBA" id="ARBA00023136"/>
    </source>
</evidence>
<feature type="transmembrane region" description="Helical" evidence="17">
    <location>
        <begin position="401"/>
        <end position="421"/>
    </location>
</feature>
<dbReference type="InterPro" id="IPR023299">
    <property type="entry name" value="ATPase_P-typ_cyto_dom_N"/>
</dbReference>
<keyword evidence="14 17" id="KW-0472">Membrane</keyword>
<dbReference type="SUPFAM" id="SSF81665">
    <property type="entry name" value="Calcium ATPase, transmembrane domain M"/>
    <property type="match status" value="1"/>
</dbReference>
<dbReference type="PRINTS" id="PR00119">
    <property type="entry name" value="CATATPASE"/>
</dbReference>
<dbReference type="InterPro" id="IPR059000">
    <property type="entry name" value="ATPase_P-type_domA"/>
</dbReference>
<feature type="transmembrane region" description="Helical" evidence="17">
    <location>
        <begin position="201"/>
        <end position="220"/>
    </location>
</feature>
<evidence type="ECO:0000313" key="20">
    <source>
        <dbReference type="EMBL" id="SHH82886.1"/>
    </source>
</evidence>
<feature type="transmembrane region" description="Helical" evidence="17">
    <location>
        <begin position="433"/>
        <end position="453"/>
    </location>
</feature>
<dbReference type="STRING" id="1121306.SAMN02745196_01573"/>
<keyword evidence="11" id="KW-0460">Magnesium</keyword>
<dbReference type="Pfam" id="PF00122">
    <property type="entry name" value="E1-E2_ATPase"/>
    <property type="match status" value="1"/>
</dbReference>
<evidence type="ECO:0000259" key="19">
    <source>
        <dbReference type="PROSITE" id="PS50846"/>
    </source>
</evidence>
<feature type="transmembrane region" description="Helical" evidence="17">
    <location>
        <begin position="763"/>
        <end position="782"/>
    </location>
</feature>
<dbReference type="AlphaFoldDB" id="A0A1M5W5W6"/>
<comment type="subcellular location">
    <subcellularLocation>
        <location evidence="1">Cell membrane</location>
        <topology evidence="1">Multi-pass membrane protein</topology>
    </subcellularLocation>
</comment>
<dbReference type="InterPro" id="IPR023298">
    <property type="entry name" value="ATPase_P-typ_TM_dom_sf"/>
</dbReference>
<comment type="catalytic activity">
    <reaction evidence="16">
        <text>Cd(2+)(in) + ATP + H2O = Cd(2+)(out) + ADP + phosphate + H(+)</text>
        <dbReference type="Rhea" id="RHEA:12132"/>
        <dbReference type="ChEBI" id="CHEBI:15377"/>
        <dbReference type="ChEBI" id="CHEBI:15378"/>
        <dbReference type="ChEBI" id="CHEBI:30616"/>
        <dbReference type="ChEBI" id="CHEBI:43474"/>
        <dbReference type="ChEBI" id="CHEBI:48775"/>
        <dbReference type="ChEBI" id="CHEBI:456216"/>
        <dbReference type="EC" id="7.2.2.21"/>
    </reaction>
</comment>
<dbReference type="FunFam" id="3.40.1110.10:FF:000066">
    <property type="entry name" value="Cadmium-translocating P-type ATPase"/>
    <property type="match status" value="1"/>
</dbReference>
<sequence>MTEKDKVKISKQNKIDSSSSIDKKFIPLNKDIVHSHNEDNCNCGGHHSDHENSPHSHGHEHGACNCSSDNKKPSENKTLKESSLTKHYILKGLDCANCAGKIELGVNNFPNVEEALLNFSTSTLSVKVKNKSALNTVENDIKALVNKLEPHVLVIEKGDYNKNQSEEHDEGFKVSKIIPTVIGTIIFAIAMLFNFDSNVEFVMFMLSYLLIGGDILLKALKGILKGQVFDENFLMSIATIGAVFIKEYPEAVAVMLFYKVGEAFQGIAVNRSRNSITALMDIRPDKANLKINNEIKVVSPEEVSIGDLIIVKPGEKIPLDGVIVDGSTMLDTSALTGESVPRKANVGDDVLSGSINKNSLITLKVTKDFAESTVSKILDLVQNAGSKKAKTEKFISKFARYYTPIVVFSAIALALLGPVIFNGSFNDWLQRALIFLVVSCPCALVISIPLGFFGGIGSASANGVLVKGGNYLEALNEVDTIVFDKTGTLTKGVFEVTEVNLASDATLTKDELLKYAAYIESFSTHPIATSITTAYKGEINKSVISNYEEIAGHGIKVLIDKKEALAGNSKLMDKFNIKYTKNASIGTIVYIAIDNKFQGSLTISDMLKDDSINAIKGFKEIGIKQTIMLTGDNKDVANAIGSKLGLDKVYSELLPQNKVEILEEVINSNKDIGKVAFVGDGVNDAPVLARADIGIAMGGLGSDAAIEAADIVLMTDEPSKIINAIKIAKYTKKIVTQNIIFALAIKIGVLVLSAFGLSTMWEAIFADVGVSVLAILNAMRVLKYKAK</sequence>
<dbReference type="PANTHER" id="PTHR48085:SF5">
    <property type="entry name" value="CADMIUM_ZINC-TRANSPORTING ATPASE HMA4-RELATED"/>
    <property type="match status" value="1"/>
</dbReference>
<protein>
    <submittedName>
        <fullName evidence="20">Cd2+/Zn2+-exporting ATPase</fullName>
    </submittedName>
</protein>
<evidence type="ECO:0000256" key="17">
    <source>
        <dbReference type="RuleBase" id="RU362081"/>
    </source>
</evidence>
<evidence type="ECO:0000256" key="12">
    <source>
        <dbReference type="ARBA" id="ARBA00022967"/>
    </source>
</evidence>
<keyword evidence="3 17" id="KW-1003">Cell membrane</keyword>
<feature type="transmembrane region" description="Helical" evidence="17">
    <location>
        <begin position="177"/>
        <end position="195"/>
    </location>
</feature>
<dbReference type="InterPro" id="IPR027256">
    <property type="entry name" value="P-typ_ATPase_IB"/>
</dbReference>
<dbReference type="PRINTS" id="PR00941">
    <property type="entry name" value="CDATPASE"/>
</dbReference>
<evidence type="ECO:0000256" key="9">
    <source>
        <dbReference type="ARBA" id="ARBA00022833"/>
    </source>
</evidence>
<keyword evidence="21" id="KW-1185">Reference proteome</keyword>
<reference evidence="20 21" key="1">
    <citation type="submission" date="2016-11" db="EMBL/GenBank/DDBJ databases">
        <authorList>
            <person name="Jaros S."/>
            <person name="Januszkiewicz K."/>
            <person name="Wedrychowicz H."/>
        </authorList>
    </citation>
    <scope>NUCLEOTIDE SEQUENCE [LARGE SCALE GENOMIC DNA]</scope>
    <source>
        <strain evidence="20 21">DSM 3089</strain>
    </source>
</reference>
<evidence type="ECO:0000256" key="3">
    <source>
        <dbReference type="ARBA" id="ARBA00022475"/>
    </source>
</evidence>
<dbReference type="GO" id="GO:0016463">
    <property type="term" value="F:P-type zinc transporter activity"/>
    <property type="evidence" value="ECO:0007669"/>
    <property type="project" value="UniProtKB-EC"/>
</dbReference>
<dbReference type="PROSITE" id="PS50846">
    <property type="entry name" value="HMA_2"/>
    <property type="match status" value="1"/>
</dbReference>
<dbReference type="SFLD" id="SFLDG00002">
    <property type="entry name" value="C1.7:_P-type_atpase_like"/>
    <property type="match status" value="1"/>
</dbReference>
<feature type="compositionally biased region" description="Basic and acidic residues" evidence="18">
    <location>
        <begin position="69"/>
        <end position="79"/>
    </location>
</feature>
<dbReference type="Proteomes" id="UP000184526">
    <property type="component" value="Unassembled WGS sequence"/>
</dbReference>
<comment type="catalytic activity">
    <reaction evidence="15">
        <text>Zn(2+)(in) + ATP + H2O = Zn(2+)(out) + ADP + phosphate + H(+)</text>
        <dbReference type="Rhea" id="RHEA:20621"/>
        <dbReference type="ChEBI" id="CHEBI:15377"/>
        <dbReference type="ChEBI" id="CHEBI:15378"/>
        <dbReference type="ChEBI" id="CHEBI:29105"/>
        <dbReference type="ChEBI" id="CHEBI:30616"/>
        <dbReference type="ChEBI" id="CHEBI:43474"/>
        <dbReference type="ChEBI" id="CHEBI:456216"/>
        <dbReference type="EC" id="7.2.2.12"/>
    </reaction>
</comment>
<keyword evidence="5" id="KW-0597">Phosphoprotein</keyword>
<dbReference type="Pfam" id="PF00403">
    <property type="entry name" value="HMA"/>
    <property type="match status" value="1"/>
</dbReference>
<dbReference type="NCBIfam" id="TIGR01494">
    <property type="entry name" value="ATPase_P-type"/>
    <property type="match status" value="2"/>
</dbReference>
<dbReference type="SFLD" id="SFLDF00027">
    <property type="entry name" value="p-type_atpase"/>
    <property type="match status" value="1"/>
</dbReference>
<dbReference type="InterPro" id="IPR036163">
    <property type="entry name" value="HMA_dom_sf"/>
</dbReference>
<evidence type="ECO:0000256" key="5">
    <source>
        <dbReference type="ARBA" id="ARBA00022553"/>
    </source>
</evidence>
<dbReference type="GO" id="GO:0016887">
    <property type="term" value="F:ATP hydrolysis activity"/>
    <property type="evidence" value="ECO:0007669"/>
    <property type="project" value="InterPro"/>
</dbReference>
<organism evidence="20 21">
    <name type="scientific">Clostridium collagenovorans DSM 3089</name>
    <dbReference type="NCBI Taxonomy" id="1121306"/>
    <lineage>
        <taxon>Bacteria</taxon>
        <taxon>Bacillati</taxon>
        <taxon>Bacillota</taxon>
        <taxon>Clostridia</taxon>
        <taxon>Eubacteriales</taxon>
        <taxon>Clostridiaceae</taxon>
        <taxon>Clostridium</taxon>
    </lineage>
</organism>
<evidence type="ECO:0000256" key="10">
    <source>
        <dbReference type="ARBA" id="ARBA00022840"/>
    </source>
</evidence>
<dbReference type="Gene3D" id="3.40.50.1000">
    <property type="entry name" value="HAD superfamily/HAD-like"/>
    <property type="match status" value="1"/>
</dbReference>
<keyword evidence="12" id="KW-1278">Translocase</keyword>
<dbReference type="PANTHER" id="PTHR48085">
    <property type="entry name" value="CADMIUM/ZINC-TRANSPORTING ATPASE HMA2-RELATED"/>
    <property type="match status" value="1"/>
</dbReference>
<dbReference type="SUPFAM" id="SSF81653">
    <property type="entry name" value="Calcium ATPase, transduction domain A"/>
    <property type="match status" value="1"/>
</dbReference>
<evidence type="ECO:0000256" key="6">
    <source>
        <dbReference type="ARBA" id="ARBA00022692"/>
    </source>
</evidence>
<feature type="region of interest" description="Disordered" evidence="18">
    <location>
        <begin position="48"/>
        <end position="79"/>
    </location>
</feature>
<gene>
    <name evidence="20" type="ORF">SAMN02745196_01573</name>
</gene>
<evidence type="ECO:0000256" key="18">
    <source>
        <dbReference type="SAM" id="MobiDB-lite"/>
    </source>
</evidence>
<dbReference type="NCBIfam" id="TIGR01512">
    <property type="entry name" value="ATPase-IB2_Cd"/>
    <property type="match status" value="1"/>
</dbReference>
<proteinExistence type="inferred from homology"/>
<dbReference type="SUPFAM" id="SSF56784">
    <property type="entry name" value="HAD-like"/>
    <property type="match status" value="1"/>
</dbReference>
<dbReference type="GO" id="GO:0008551">
    <property type="term" value="F:P-type cadmium transporter activity"/>
    <property type="evidence" value="ECO:0007669"/>
    <property type="project" value="UniProtKB-EC"/>
</dbReference>
<dbReference type="RefSeq" id="WP_084666157.1">
    <property type="nucleotide sequence ID" value="NZ_FQXP01000005.1"/>
</dbReference>
<name>A0A1M5W5W6_9CLOT</name>
<evidence type="ECO:0000256" key="2">
    <source>
        <dbReference type="ARBA" id="ARBA00006024"/>
    </source>
</evidence>
<dbReference type="GO" id="GO:0005524">
    <property type="term" value="F:ATP binding"/>
    <property type="evidence" value="ECO:0007669"/>
    <property type="project" value="UniProtKB-UniRule"/>
</dbReference>
<dbReference type="Pfam" id="PF00702">
    <property type="entry name" value="Hydrolase"/>
    <property type="match status" value="1"/>
</dbReference>
<evidence type="ECO:0000256" key="15">
    <source>
        <dbReference type="ARBA" id="ARBA00047308"/>
    </source>
</evidence>
<dbReference type="CDD" id="cd07548">
    <property type="entry name" value="P-type_ATPase-Cd_Zn_Co_like"/>
    <property type="match status" value="1"/>
</dbReference>
<evidence type="ECO:0000256" key="8">
    <source>
        <dbReference type="ARBA" id="ARBA00022741"/>
    </source>
</evidence>
<feature type="compositionally biased region" description="Basic and acidic residues" evidence="18">
    <location>
        <begin position="48"/>
        <end position="62"/>
    </location>
</feature>